<proteinExistence type="predicted"/>
<dbReference type="RefSeq" id="XP_060345391.1">
    <property type="nucleotide sequence ID" value="XM_060495043.1"/>
</dbReference>
<dbReference type="GeneID" id="85378942"/>
<reference evidence="1 2" key="1">
    <citation type="submission" date="2016-10" db="EMBL/GenBank/DDBJ databases">
        <title>The genome sequence of Colletotrichum fioriniae PJ7.</title>
        <authorList>
            <person name="Baroncelli R."/>
        </authorList>
    </citation>
    <scope>NUCLEOTIDE SEQUENCE [LARGE SCALE GENOMIC DNA]</scope>
    <source>
        <strain evidence="1 2">IMI 384185</strain>
    </source>
</reference>
<dbReference type="Proteomes" id="UP001241169">
    <property type="component" value="Unassembled WGS sequence"/>
</dbReference>
<organism evidence="1 2">
    <name type="scientific">Colletotrichum paranaense</name>
    <dbReference type="NCBI Taxonomy" id="1914294"/>
    <lineage>
        <taxon>Eukaryota</taxon>
        <taxon>Fungi</taxon>
        <taxon>Dikarya</taxon>
        <taxon>Ascomycota</taxon>
        <taxon>Pezizomycotina</taxon>
        <taxon>Sordariomycetes</taxon>
        <taxon>Hypocreomycetidae</taxon>
        <taxon>Glomerellales</taxon>
        <taxon>Glomerellaceae</taxon>
        <taxon>Colletotrichum</taxon>
        <taxon>Colletotrichum acutatum species complex</taxon>
    </lineage>
</organism>
<accession>A0ABQ9S9R8</accession>
<comment type="caution">
    <text evidence="1">The sequence shown here is derived from an EMBL/GenBank/DDBJ whole genome shotgun (WGS) entry which is preliminary data.</text>
</comment>
<evidence type="ECO:0000313" key="1">
    <source>
        <dbReference type="EMBL" id="KAK1531134.1"/>
    </source>
</evidence>
<evidence type="ECO:0000313" key="2">
    <source>
        <dbReference type="Proteomes" id="UP001241169"/>
    </source>
</evidence>
<keyword evidence="2" id="KW-1185">Reference proteome</keyword>
<protein>
    <submittedName>
        <fullName evidence="1">Uncharacterized protein</fullName>
    </submittedName>
</protein>
<gene>
    <name evidence="1" type="ORF">CPAR01_10783</name>
</gene>
<name>A0ABQ9S9R8_9PEZI</name>
<sequence>MLRPYRAQLSSCLVKGIFLRSAHRIASHRIASHRRRASHLGHTLGSPMMARFVWKGGGGERGARGWKREPAHSCLPGCPALPCTAQNGSRERGKLTLPWMLGESRGKTDEKGEWEWEVA</sequence>
<dbReference type="EMBL" id="MOPA01000009">
    <property type="protein sequence ID" value="KAK1531134.1"/>
    <property type="molecule type" value="Genomic_DNA"/>
</dbReference>